<dbReference type="PROSITE" id="PS51365">
    <property type="entry name" value="RENAL_DIPEPTIDASE_2"/>
    <property type="match status" value="1"/>
</dbReference>
<evidence type="ECO:0000259" key="2">
    <source>
        <dbReference type="Pfam" id="PF22888"/>
    </source>
</evidence>
<dbReference type="GO" id="GO:0006508">
    <property type="term" value="P:proteolysis"/>
    <property type="evidence" value="ECO:0007669"/>
    <property type="project" value="InterPro"/>
</dbReference>
<dbReference type="EMBL" id="CP035485">
    <property type="protein sequence ID" value="QDI92193.1"/>
    <property type="molecule type" value="Genomic_DNA"/>
</dbReference>
<dbReference type="OrthoDB" id="9804920at2"/>
<reference evidence="4" key="1">
    <citation type="submission" date="2019-01" db="EMBL/GenBank/DDBJ databases">
        <title>Genomic analysis of Salicibibacter sp. NKC3-5.</title>
        <authorList>
            <person name="Oh Y.J."/>
        </authorList>
    </citation>
    <scope>NUCLEOTIDE SEQUENCE [LARGE SCALE GENOMIC DNA]</scope>
    <source>
        <strain evidence="4">NKC3-5</strain>
    </source>
</reference>
<organism evidence="3 4">
    <name type="scientific">Salicibibacter halophilus</name>
    <dbReference type="NCBI Taxonomy" id="2502791"/>
    <lineage>
        <taxon>Bacteria</taxon>
        <taxon>Bacillati</taxon>
        <taxon>Bacillota</taxon>
        <taxon>Bacilli</taxon>
        <taxon>Bacillales</taxon>
        <taxon>Bacillaceae</taxon>
        <taxon>Salicibibacter</taxon>
    </lineage>
</organism>
<dbReference type="InterPro" id="IPR008257">
    <property type="entry name" value="Pept_M19"/>
</dbReference>
<dbReference type="SUPFAM" id="SSF51556">
    <property type="entry name" value="Metallo-dependent hydrolases"/>
    <property type="match status" value="1"/>
</dbReference>
<name>A0A514LK59_9BACI</name>
<dbReference type="GO" id="GO:0070573">
    <property type="term" value="F:metallodipeptidase activity"/>
    <property type="evidence" value="ECO:0007669"/>
    <property type="project" value="InterPro"/>
</dbReference>
<evidence type="ECO:0000313" key="4">
    <source>
        <dbReference type="Proteomes" id="UP000319756"/>
    </source>
</evidence>
<dbReference type="RefSeq" id="WP_142090706.1">
    <property type="nucleotide sequence ID" value="NZ_CP035485.1"/>
</dbReference>
<evidence type="ECO:0000256" key="1">
    <source>
        <dbReference type="SAM" id="SignalP"/>
    </source>
</evidence>
<feature type="domain" description="FIMAH" evidence="2">
    <location>
        <begin position="461"/>
        <end position="542"/>
    </location>
</feature>
<dbReference type="InterPro" id="IPR032466">
    <property type="entry name" value="Metal_Hydrolase"/>
</dbReference>
<dbReference type="Proteomes" id="UP000319756">
    <property type="component" value="Chromosome"/>
</dbReference>
<keyword evidence="1" id="KW-0732">Signal</keyword>
<protein>
    <submittedName>
        <fullName evidence="3">Membrane dipeptidase</fullName>
    </submittedName>
</protein>
<dbReference type="CDD" id="cd01301">
    <property type="entry name" value="rDP_like"/>
    <property type="match status" value="1"/>
</dbReference>
<dbReference type="KEGG" id="sale:EPH95_14160"/>
<feature type="signal peptide" evidence="1">
    <location>
        <begin position="1"/>
        <end position="23"/>
    </location>
</feature>
<dbReference type="Gene3D" id="3.20.20.140">
    <property type="entry name" value="Metal-dependent hydrolases"/>
    <property type="match status" value="1"/>
</dbReference>
<dbReference type="AlphaFoldDB" id="A0A514LK59"/>
<feature type="chain" id="PRO_5038721176" evidence="1">
    <location>
        <begin position="24"/>
        <end position="545"/>
    </location>
</feature>
<proteinExistence type="predicted"/>
<gene>
    <name evidence="3" type="ORF">EPH95_14160</name>
</gene>
<keyword evidence="4" id="KW-1185">Reference proteome</keyword>
<accession>A0A514LK59</accession>
<dbReference type="Pfam" id="PF22888">
    <property type="entry name" value="FIMAH"/>
    <property type="match status" value="1"/>
</dbReference>
<dbReference type="InterPro" id="IPR054470">
    <property type="entry name" value="FIMAH_dom"/>
</dbReference>
<evidence type="ECO:0000313" key="3">
    <source>
        <dbReference type="EMBL" id="QDI92193.1"/>
    </source>
</evidence>
<dbReference type="PANTHER" id="PTHR10443:SF12">
    <property type="entry name" value="DIPEPTIDASE"/>
    <property type="match status" value="1"/>
</dbReference>
<dbReference type="PANTHER" id="PTHR10443">
    <property type="entry name" value="MICROSOMAL DIPEPTIDASE"/>
    <property type="match status" value="1"/>
</dbReference>
<sequence>MGKKVVCLAASTLLIFSAFPAKSSADEPDIHFDSTVVDSHIDTYMHALDETTWLPDTDIGEETPFDFDIPKGQEGGLDVPYMAAYTPGYYENTPRSISETLAKINAVYWTEDNNPDDWMVTSSYDDIKQAVTEGQIAAVPTIEGGYSMEEENAIELLHQYDDLGVKALGYTWNTSNALGEGADRVYNDPDETPSDGGLTELGEEVTKEMNDLGMMIDVSHMARTTFWDVIEASDDPVIASHSGTNELLDHQRNLTDEQMEALADNGGVLGVVFYPVFLTEDSEGYVDDVVDHIDHAVDVMGIDHVALGSDFDGAAMPEDLQDASELNKITEELENRDYSDEDIEKILGQNHLRVLEEVEQEEETVDTDLNLTPSIEMGGQVDDNTPVLEADVEGEAANESSYRTVVDGIEYEPQFDEETSTVSLEMDEPLKERFHVVTFEAETENGETERETTIFYVDATVDNMQAIVEQFEDEGEFENEQTVQTLDRHLTAIGHYNDQGVEEKATQHMESLQDLLDHEHEQALITEHAYSVLTNEADVLIDEWQ</sequence>
<dbReference type="Pfam" id="PF01244">
    <property type="entry name" value="Peptidase_M19"/>
    <property type="match status" value="1"/>
</dbReference>